<dbReference type="Gene3D" id="1.10.1200.10">
    <property type="entry name" value="ACP-like"/>
    <property type="match status" value="1"/>
</dbReference>
<dbReference type="GO" id="GO:0005737">
    <property type="term" value="C:cytoplasm"/>
    <property type="evidence" value="ECO:0007669"/>
    <property type="project" value="TreeGrafter"/>
</dbReference>
<dbReference type="InterPro" id="IPR020845">
    <property type="entry name" value="AMP-binding_CS"/>
</dbReference>
<dbReference type="AlphaFoldDB" id="A0AAN4VLT5"/>
<dbReference type="Gene3D" id="3.40.50.12780">
    <property type="entry name" value="N-terminal domain of ligase-like"/>
    <property type="match status" value="1"/>
</dbReference>
<dbReference type="RefSeq" id="WP_223895209.1">
    <property type="nucleotide sequence ID" value="NZ_BPPZ01000002.1"/>
</dbReference>
<gene>
    <name evidence="3" type="ORF">BIFAD42_06540</name>
</gene>
<dbReference type="PROSITE" id="PS50075">
    <property type="entry name" value="CARRIER"/>
    <property type="match status" value="1"/>
</dbReference>
<dbReference type="SUPFAM" id="SSF47336">
    <property type="entry name" value="ACP-like"/>
    <property type="match status" value="1"/>
</dbReference>
<evidence type="ECO:0000256" key="1">
    <source>
        <dbReference type="ARBA" id="ARBA00001957"/>
    </source>
</evidence>
<name>A0AAN4VLT5_BIFAD</name>
<feature type="domain" description="Carrier" evidence="2">
    <location>
        <begin position="490"/>
        <end position="564"/>
    </location>
</feature>
<dbReference type="GO" id="GO:0031177">
    <property type="term" value="F:phosphopantetheine binding"/>
    <property type="evidence" value="ECO:0007669"/>
    <property type="project" value="TreeGrafter"/>
</dbReference>
<comment type="caution">
    <text evidence="3">The sequence shown here is derived from an EMBL/GenBank/DDBJ whole genome shotgun (WGS) entry which is preliminary data.</text>
</comment>
<dbReference type="Pfam" id="PF00501">
    <property type="entry name" value="AMP-binding"/>
    <property type="match status" value="1"/>
</dbReference>
<dbReference type="InterPro" id="IPR009081">
    <property type="entry name" value="PP-bd_ACP"/>
</dbReference>
<dbReference type="InterPro" id="IPR042099">
    <property type="entry name" value="ANL_N_sf"/>
</dbReference>
<dbReference type="SUPFAM" id="SSF56801">
    <property type="entry name" value="Acetyl-CoA synthetase-like"/>
    <property type="match status" value="1"/>
</dbReference>
<protein>
    <recommendedName>
        <fullName evidence="2">Carrier domain-containing protein</fullName>
    </recommendedName>
</protein>
<reference evidence="3" key="1">
    <citation type="submission" date="2021-08" db="EMBL/GenBank/DDBJ databases">
        <title>Draft genome sequence of the GABA producer Bifidobacterium adolescentis 4-2, isolated from healthy human feces.</title>
        <authorList>
            <person name="Altaib H."/>
            <person name="Niwa R."/>
            <person name="Abe M."/>
            <person name="Suzuki T."/>
        </authorList>
    </citation>
    <scope>NUCLEOTIDE SEQUENCE</scope>
    <source>
        <strain evidence="3">4-2</strain>
    </source>
</reference>
<sequence>MHPQRLFILEKILTNALKHPNSEAVKDSNGTFTYSQLVEQAKRISTQIEEQHLCGSVINVDVGRCKERVVVLLGILMSGSFYLPLEEEWPEKRKQVVCDQAHISASAKLTEDSTLRIVPQLNDGSRPKKDPVPSGGGYLIFTSGSTGTPKGVVITASSLDYVLKNSIERFNVSNSTKLLAVASPAFDFSIFELLLPLVAGGTVCIADKSIPKNPDYFEQTTKKWQINCFTGTPTMFTMMTMGGWIPQTDATLILGGENVPNLLLKNLSTANQIWNIYGPTETTIYCLSKKLKLGEEITLGKPLPGTKVWVQTKKKNERTGELYVAGPSVGFGYINNIELTKNKFFTDNSTGFQSYRTGDLVSLTPAGEISFIGRADNQIKIHGYRIETEEVENHINAFLGGHESCVSAIKSDSETRLVAFLPKNALQSPIDSIDALRNRLNLVLPNYAIPSNILLLDELPINSNGKIDRILLKNNYLKKMSIRNCNNKLAQLRELKKPTMTQVLSNLLDEEIDGDDNLFAHGLNSLKVVQFVSRMRRLGQFLNVRDVYQNPTVNQLKTVIIKTDNAFSIPKTCTPGRKEFRVLPSQRRFLSHNITTSHSFVESVAVSVQMNKIINLQVCTEMLIKKFPEISYGLSFKGREQHPNLIKIDEPIMVKTIDLGPTDDIQSKIDETLEASASILNIEDGPIAVLHYFTNHDTHLLVLVIHHWACDALTVHEYESALKELAETKRTGSSIFEPVEEIPGFLQYAGFLEDFYNSDKGRKKIEKLPDIKRHDSLSASWYRESDGNSPAVSPPLYIRDRSIRLLQERDGEQYGLLDKISLAALTNAASECLNLDNIVIDVTRNGREQVDCPVLPSMTGWISSSIPFFHQHGRFNSVDEELVVLNAEYEEMLQQETAWNSFRANSPHVYPEACPTFFLNVTRSSHKNEVSPLSTNLTRGSTYPYSYGYPIEVRAQYFNDEAKVSVSCNTAYFSREKIRQFLEFFKDHLLLTSHILANTPERE</sequence>
<dbReference type="Gene3D" id="3.30.559.10">
    <property type="entry name" value="Chloramphenicol acetyltransferase-like domain"/>
    <property type="match status" value="1"/>
</dbReference>
<evidence type="ECO:0000313" key="3">
    <source>
        <dbReference type="EMBL" id="GJD13670.1"/>
    </source>
</evidence>
<dbReference type="InterPro" id="IPR000873">
    <property type="entry name" value="AMP-dep_synth/lig_dom"/>
</dbReference>
<dbReference type="Proteomes" id="UP000886943">
    <property type="component" value="Unassembled WGS sequence"/>
</dbReference>
<dbReference type="SUPFAM" id="SSF52777">
    <property type="entry name" value="CoA-dependent acyltransferases"/>
    <property type="match status" value="2"/>
</dbReference>
<dbReference type="EMBL" id="BPPZ01000002">
    <property type="protein sequence ID" value="GJD13670.1"/>
    <property type="molecule type" value="Genomic_DNA"/>
</dbReference>
<dbReference type="GO" id="GO:0044550">
    <property type="term" value="P:secondary metabolite biosynthetic process"/>
    <property type="evidence" value="ECO:0007669"/>
    <property type="project" value="TreeGrafter"/>
</dbReference>
<dbReference type="PROSITE" id="PS00455">
    <property type="entry name" value="AMP_BINDING"/>
    <property type="match status" value="1"/>
</dbReference>
<proteinExistence type="predicted"/>
<dbReference type="InterPro" id="IPR045851">
    <property type="entry name" value="AMP-bd_C_sf"/>
</dbReference>
<dbReference type="GO" id="GO:0043041">
    <property type="term" value="P:amino acid activation for nonribosomal peptide biosynthetic process"/>
    <property type="evidence" value="ECO:0007669"/>
    <property type="project" value="TreeGrafter"/>
</dbReference>
<dbReference type="Gene3D" id="3.30.300.30">
    <property type="match status" value="1"/>
</dbReference>
<dbReference type="InterPro" id="IPR023213">
    <property type="entry name" value="CAT-like_dom_sf"/>
</dbReference>
<dbReference type="Gene3D" id="3.30.559.30">
    <property type="entry name" value="Nonribosomal peptide synthetase, condensation domain"/>
    <property type="match status" value="1"/>
</dbReference>
<comment type="cofactor">
    <cofactor evidence="1">
        <name>pantetheine 4'-phosphate</name>
        <dbReference type="ChEBI" id="CHEBI:47942"/>
    </cofactor>
</comment>
<dbReference type="PANTHER" id="PTHR45527">
    <property type="entry name" value="NONRIBOSOMAL PEPTIDE SYNTHETASE"/>
    <property type="match status" value="1"/>
</dbReference>
<accession>A0AAN4VLT5</accession>
<organism evidence="3 4">
    <name type="scientific">Bifidobacterium adolescentis</name>
    <dbReference type="NCBI Taxonomy" id="1680"/>
    <lineage>
        <taxon>Bacteria</taxon>
        <taxon>Bacillati</taxon>
        <taxon>Actinomycetota</taxon>
        <taxon>Actinomycetes</taxon>
        <taxon>Bifidobacteriales</taxon>
        <taxon>Bifidobacteriaceae</taxon>
        <taxon>Bifidobacterium</taxon>
    </lineage>
</organism>
<dbReference type="InterPro" id="IPR036736">
    <property type="entry name" value="ACP-like_sf"/>
</dbReference>
<dbReference type="PANTHER" id="PTHR45527:SF1">
    <property type="entry name" value="FATTY ACID SYNTHASE"/>
    <property type="match status" value="1"/>
</dbReference>
<evidence type="ECO:0000259" key="2">
    <source>
        <dbReference type="PROSITE" id="PS50075"/>
    </source>
</evidence>
<evidence type="ECO:0000313" key="4">
    <source>
        <dbReference type="Proteomes" id="UP000886943"/>
    </source>
</evidence>
<dbReference type="Pfam" id="PF00550">
    <property type="entry name" value="PP-binding"/>
    <property type="match status" value="1"/>
</dbReference>